<dbReference type="OrthoDB" id="2329848at2759"/>
<dbReference type="EMBL" id="JAAAJB010000523">
    <property type="protein sequence ID" value="KAG0254332.1"/>
    <property type="molecule type" value="Genomic_DNA"/>
</dbReference>
<reference evidence="1" key="1">
    <citation type="journal article" date="2020" name="Fungal Divers.">
        <title>Resolving the Mortierellaceae phylogeny through synthesis of multi-gene phylogenetics and phylogenomics.</title>
        <authorList>
            <person name="Vandepol N."/>
            <person name="Liber J."/>
            <person name="Desiro A."/>
            <person name="Na H."/>
            <person name="Kennedy M."/>
            <person name="Barry K."/>
            <person name="Grigoriev I.V."/>
            <person name="Miller A.N."/>
            <person name="O'Donnell K."/>
            <person name="Stajich J.E."/>
            <person name="Bonito G."/>
        </authorList>
    </citation>
    <scope>NUCLEOTIDE SEQUENCE</scope>
    <source>
        <strain evidence="1">BC1065</strain>
    </source>
</reference>
<dbReference type="Gene3D" id="2.60.40.640">
    <property type="match status" value="1"/>
</dbReference>
<proteinExistence type="predicted"/>
<organism evidence="1 2">
    <name type="scientific">Actinomortierella ambigua</name>
    <dbReference type="NCBI Taxonomy" id="1343610"/>
    <lineage>
        <taxon>Eukaryota</taxon>
        <taxon>Fungi</taxon>
        <taxon>Fungi incertae sedis</taxon>
        <taxon>Mucoromycota</taxon>
        <taxon>Mortierellomycotina</taxon>
        <taxon>Mortierellomycetes</taxon>
        <taxon>Mortierellales</taxon>
        <taxon>Mortierellaceae</taxon>
        <taxon>Actinomortierella</taxon>
    </lineage>
</organism>
<name>A0A9P6PUI6_9FUNG</name>
<evidence type="ECO:0000313" key="1">
    <source>
        <dbReference type="EMBL" id="KAG0254332.1"/>
    </source>
</evidence>
<protein>
    <submittedName>
        <fullName evidence="1">Uncharacterized protein</fullName>
    </submittedName>
</protein>
<accession>A0A9P6PUI6</accession>
<sequence length="396" mass="44046">MGYTFDIEIHDTKAPLVVDLELDPYKTQTLTGCIVFDLDKAMNFSVARVSIIGQVGVVVNPDTPDQETAHESLLDAHQAEVDLVAANDSNGDGKLAMEAGRQYLPFRIDVRRAGSLPPTLVNKLDTPFIDWQYHLVVAVKRDSIFSSTQTIQRELIMRRQIAPVRRCDFISAATDKPRKFRSRFTIPSMIVLGQSALFAKVELKARDKGYLIREVDCSLIQTENIAYETRRGHPIKNAYCKIEASRIVSPLRTIVNDKNDMDFGRNTPLTFPLPIDNHSLLPTERGLGWLDISHKVEFKVHFMDVNLPPVKAEMPLFVGHNPDQYFNVVETEETPAAATEGEVDPTTAAVGVATPALEDMTDKNTEEVEVGTDGVMITMEEVATVSQLPLQVQIAA</sequence>
<dbReference type="InterPro" id="IPR014752">
    <property type="entry name" value="Arrestin-like_C"/>
</dbReference>
<dbReference type="AlphaFoldDB" id="A0A9P6PUI6"/>
<keyword evidence="2" id="KW-1185">Reference proteome</keyword>
<comment type="caution">
    <text evidence="1">The sequence shown here is derived from an EMBL/GenBank/DDBJ whole genome shotgun (WGS) entry which is preliminary data.</text>
</comment>
<evidence type="ECO:0000313" key="2">
    <source>
        <dbReference type="Proteomes" id="UP000807716"/>
    </source>
</evidence>
<dbReference type="Proteomes" id="UP000807716">
    <property type="component" value="Unassembled WGS sequence"/>
</dbReference>
<gene>
    <name evidence="1" type="ORF">DFQ27_006908</name>
</gene>